<accession>A0ABN3L5J2</accession>
<dbReference type="EMBL" id="BAAATL010000007">
    <property type="protein sequence ID" value="GAA2476402.1"/>
    <property type="molecule type" value="Genomic_DNA"/>
</dbReference>
<name>A0ABN3L5J2_9ACTN</name>
<dbReference type="Proteomes" id="UP001501721">
    <property type="component" value="Unassembled WGS sequence"/>
</dbReference>
<keyword evidence="3" id="KW-1185">Reference proteome</keyword>
<sequence>MAAARREPLGPGRLVLDVTDRPGPPPLRFETAADGRLLLRQGERPLLLGPV</sequence>
<evidence type="ECO:0000313" key="2">
    <source>
        <dbReference type="EMBL" id="GAA2476402.1"/>
    </source>
</evidence>
<protein>
    <submittedName>
        <fullName evidence="2">Uncharacterized protein</fullName>
    </submittedName>
</protein>
<evidence type="ECO:0000313" key="3">
    <source>
        <dbReference type="Proteomes" id="UP001501721"/>
    </source>
</evidence>
<dbReference type="RefSeq" id="WP_210730312.1">
    <property type="nucleotide sequence ID" value="NZ_BAAATL010000007.1"/>
</dbReference>
<evidence type="ECO:0000256" key="1">
    <source>
        <dbReference type="SAM" id="MobiDB-lite"/>
    </source>
</evidence>
<comment type="caution">
    <text evidence="2">The sequence shown here is derived from an EMBL/GenBank/DDBJ whole genome shotgun (WGS) entry which is preliminary data.</text>
</comment>
<gene>
    <name evidence="2" type="ORF">GCM10010422_20040</name>
</gene>
<feature type="region of interest" description="Disordered" evidence="1">
    <location>
        <begin position="1"/>
        <end position="25"/>
    </location>
</feature>
<reference evidence="2 3" key="1">
    <citation type="journal article" date="2019" name="Int. J. Syst. Evol. Microbiol.">
        <title>The Global Catalogue of Microorganisms (GCM) 10K type strain sequencing project: providing services to taxonomists for standard genome sequencing and annotation.</title>
        <authorList>
            <consortium name="The Broad Institute Genomics Platform"/>
            <consortium name="The Broad Institute Genome Sequencing Center for Infectious Disease"/>
            <person name="Wu L."/>
            <person name="Ma J."/>
        </authorList>
    </citation>
    <scope>NUCLEOTIDE SEQUENCE [LARGE SCALE GENOMIC DNA]</scope>
    <source>
        <strain evidence="2 3">JCM 6923</strain>
    </source>
</reference>
<proteinExistence type="predicted"/>
<organism evidence="2 3">
    <name type="scientific">Streptomyces graminearus</name>
    <dbReference type="NCBI Taxonomy" id="284030"/>
    <lineage>
        <taxon>Bacteria</taxon>
        <taxon>Bacillati</taxon>
        <taxon>Actinomycetota</taxon>
        <taxon>Actinomycetes</taxon>
        <taxon>Kitasatosporales</taxon>
        <taxon>Streptomycetaceae</taxon>
        <taxon>Streptomyces</taxon>
    </lineage>
</organism>